<dbReference type="OrthoDB" id="852936at2"/>
<dbReference type="CDD" id="cd07043">
    <property type="entry name" value="STAS_anti-anti-sigma_factors"/>
    <property type="match status" value="1"/>
</dbReference>
<dbReference type="AlphaFoldDB" id="A0A2N3V2D8"/>
<evidence type="ECO:0000259" key="1">
    <source>
        <dbReference type="Pfam" id="PF01740"/>
    </source>
</evidence>
<proteinExistence type="predicted"/>
<organism evidence="2 3">
    <name type="scientific">Pontibacter ramchanderi</name>
    <dbReference type="NCBI Taxonomy" id="1179743"/>
    <lineage>
        <taxon>Bacteria</taxon>
        <taxon>Pseudomonadati</taxon>
        <taxon>Bacteroidota</taxon>
        <taxon>Cytophagia</taxon>
        <taxon>Cytophagales</taxon>
        <taxon>Hymenobacteraceae</taxon>
        <taxon>Pontibacter</taxon>
    </lineage>
</organism>
<dbReference type="SUPFAM" id="SSF52091">
    <property type="entry name" value="SpoIIaa-like"/>
    <property type="match status" value="1"/>
</dbReference>
<protein>
    <submittedName>
        <fullName evidence="2">STAS domain-containing protein</fullName>
    </submittedName>
</protein>
<accession>A0A2N3V2D8</accession>
<dbReference type="RefSeq" id="WP_101442987.1">
    <property type="nucleotide sequence ID" value="NZ_PJMU01000001.1"/>
</dbReference>
<gene>
    <name evidence="2" type="ORF">BD749_0733</name>
</gene>
<dbReference type="InterPro" id="IPR036513">
    <property type="entry name" value="STAS_dom_sf"/>
</dbReference>
<keyword evidence="3" id="KW-1185">Reference proteome</keyword>
<dbReference type="Gene3D" id="3.30.750.24">
    <property type="entry name" value="STAS domain"/>
    <property type="match status" value="1"/>
</dbReference>
<dbReference type="EMBL" id="PJMU01000001">
    <property type="protein sequence ID" value="PKV75787.1"/>
    <property type="molecule type" value="Genomic_DNA"/>
</dbReference>
<reference evidence="2 3" key="1">
    <citation type="submission" date="2017-12" db="EMBL/GenBank/DDBJ databases">
        <title>Genomic Encyclopedia of Type Strains, Phase III (KMG-III): the genomes of soil and plant-associated and newly described type strains.</title>
        <authorList>
            <person name="Whitman W."/>
        </authorList>
    </citation>
    <scope>NUCLEOTIDE SEQUENCE [LARGE SCALE GENOMIC DNA]</scope>
    <source>
        <strain evidence="2 3">LP43</strain>
    </source>
</reference>
<sequence>MEITNHTTHQNRHIFFVKGLVKQQALDRILQEIREAPTGSAKELWIDCSHVDRLHLTNSSICSFVSELLKIRKQDVKVVLCDMNATTERLFRLLRLDSLFEKANSFEEARLEKKAQAVA</sequence>
<comment type="caution">
    <text evidence="2">The sequence shown here is derived from an EMBL/GenBank/DDBJ whole genome shotgun (WGS) entry which is preliminary data.</text>
</comment>
<dbReference type="InterPro" id="IPR002645">
    <property type="entry name" value="STAS_dom"/>
</dbReference>
<evidence type="ECO:0000313" key="2">
    <source>
        <dbReference type="EMBL" id="PKV75787.1"/>
    </source>
</evidence>
<evidence type="ECO:0000313" key="3">
    <source>
        <dbReference type="Proteomes" id="UP000233782"/>
    </source>
</evidence>
<dbReference type="Proteomes" id="UP000233782">
    <property type="component" value="Unassembled WGS sequence"/>
</dbReference>
<feature type="domain" description="STAS" evidence="1">
    <location>
        <begin position="24"/>
        <end position="109"/>
    </location>
</feature>
<name>A0A2N3V2D8_9BACT</name>
<dbReference type="Pfam" id="PF01740">
    <property type="entry name" value="STAS"/>
    <property type="match status" value="1"/>
</dbReference>